<name>A0A811KER9_9BILA</name>
<evidence type="ECO:0000313" key="1">
    <source>
        <dbReference type="EMBL" id="CAD5214830.1"/>
    </source>
</evidence>
<evidence type="ECO:0000313" key="2">
    <source>
        <dbReference type="Proteomes" id="UP000614601"/>
    </source>
</evidence>
<organism evidence="1 2">
    <name type="scientific">Bursaphelenchus okinawaensis</name>
    <dbReference type="NCBI Taxonomy" id="465554"/>
    <lineage>
        <taxon>Eukaryota</taxon>
        <taxon>Metazoa</taxon>
        <taxon>Ecdysozoa</taxon>
        <taxon>Nematoda</taxon>
        <taxon>Chromadorea</taxon>
        <taxon>Rhabditida</taxon>
        <taxon>Tylenchina</taxon>
        <taxon>Tylenchomorpha</taxon>
        <taxon>Aphelenchoidea</taxon>
        <taxon>Aphelenchoididae</taxon>
        <taxon>Bursaphelenchus</taxon>
    </lineage>
</organism>
<accession>A0A811KER9</accession>
<dbReference type="EMBL" id="CAJFDH010000003">
    <property type="protein sequence ID" value="CAD5214830.1"/>
    <property type="molecule type" value="Genomic_DNA"/>
</dbReference>
<dbReference type="EMBL" id="CAJFCW020000003">
    <property type="protein sequence ID" value="CAG9103313.1"/>
    <property type="molecule type" value="Genomic_DNA"/>
</dbReference>
<dbReference type="AlphaFoldDB" id="A0A811KER9"/>
<proteinExistence type="predicted"/>
<sequence>MAEELEWAIAEGQRLKALHTYAHHDTANQQPLIMIALNMPEGRERTSASPPVDWSRRGGGPSFNPFYCSHLQLLLCNFF</sequence>
<comment type="caution">
    <text evidence="1">The sequence shown here is derived from an EMBL/GenBank/DDBJ whole genome shotgun (WGS) entry which is preliminary data.</text>
</comment>
<protein>
    <submittedName>
        <fullName evidence="1">Uncharacterized protein</fullName>
    </submittedName>
</protein>
<reference evidence="1" key="1">
    <citation type="submission" date="2020-09" db="EMBL/GenBank/DDBJ databases">
        <authorList>
            <person name="Kikuchi T."/>
        </authorList>
    </citation>
    <scope>NUCLEOTIDE SEQUENCE</scope>
    <source>
        <strain evidence="1">SH1</strain>
    </source>
</reference>
<dbReference type="Proteomes" id="UP000614601">
    <property type="component" value="Unassembled WGS sequence"/>
</dbReference>
<keyword evidence="2" id="KW-1185">Reference proteome</keyword>
<dbReference type="Proteomes" id="UP000783686">
    <property type="component" value="Unassembled WGS sequence"/>
</dbReference>
<gene>
    <name evidence="1" type="ORF">BOKJ2_LOCUS5789</name>
</gene>